<evidence type="ECO:0000313" key="2">
    <source>
        <dbReference type="Proteomes" id="UP001145114"/>
    </source>
</evidence>
<gene>
    <name evidence="1" type="primary">SPT3_1</name>
    <name evidence="1" type="ORF">EV182_006385</name>
</gene>
<accession>A0ACC1HPS4</accession>
<protein>
    <submittedName>
        <fullName evidence="1">Transcription initiation protein spt3</fullName>
    </submittedName>
</protein>
<keyword evidence="2" id="KW-1185">Reference proteome</keyword>
<feature type="non-terminal residue" evidence="1">
    <location>
        <position position="113"/>
    </location>
</feature>
<name>A0ACC1HPS4_9FUNG</name>
<evidence type="ECO:0000313" key="1">
    <source>
        <dbReference type="EMBL" id="KAJ1677336.1"/>
    </source>
</evidence>
<organism evidence="1 2">
    <name type="scientific">Spiromyces aspiralis</name>
    <dbReference type="NCBI Taxonomy" id="68401"/>
    <lineage>
        <taxon>Eukaryota</taxon>
        <taxon>Fungi</taxon>
        <taxon>Fungi incertae sedis</taxon>
        <taxon>Zoopagomycota</taxon>
        <taxon>Kickxellomycotina</taxon>
        <taxon>Kickxellomycetes</taxon>
        <taxon>Kickxellales</taxon>
        <taxon>Kickxellaceae</taxon>
        <taxon>Spiromyces</taxon>
    </lineage>
</organism>
<proteinExistence type="predicted"/>
<dbReference type="Proteomes" id="UP001145114">
    <property type="component" value="Unassembled WGS sequence"/>
</dbReference>
<dbReference type="EMBL" id="JAMZIH010002605">
    <property type="protein sequence ID" value="KAJ1677336.1"/>
    <property type="molecule type" value="Genomic_DNA"/>
</dbReference>
<comment type="caution">
    <text evidence="1">The sequence shown here is derived from an EMBL/GenBank/DDBJ whole genome shotgun (WGS) entry which is preliminary data.</text>
</comment>
<reference evidence="1" key="1">
    <citation type="submission" date="2022-06" db="EMBL/GenBank/DDBJ databases">
        <title>Phylogenomic reconstructions and comparative analyses of Kickxellomycotina fungi.</title>
        <authorList>
            <person name="Reynolds N.K."/>
            <person name="Stajich J.E."/>
            <person name="Barry K."/>
            <person name="Grigoriev I.V."/>
            <person name="Crous P."/>
            <person name="Smith M.E."/>
        </authorList>
    </citation>
    <scope>NUCLEOTIDE SEQUENCE</scope>
    <source>
        <strain evidence="1">RSA 2271</strain>
    </source>
</reference>
<sequence>MVSTITENALSIKKELERAAANTQDITNGMVVQNKGGGIGANGSGNLDPTDILYNQKKRKAASMEVGGESVSLFAGPITTRSPIEAKYVHEAFRRLQRAPQPIRNFRGGLVRT</sequence>